<evidence type="ECO:0000313" key="1">
    <source>
        <dbReference type="EMBL" id="TEY53386.1"/>
    </source>
</evidence>
<keyword evidence="2" id="KW-1185">Reference proteome</keyword>
<organism evidence="1 2">
    <name type="scientific">Botryotinia calthae</name>
    <dbReference type="NCBI Taxonomy" id="38488"/>
    <lineage>
        <taxon>Eukaryota</taxon>
        <taxon>Fungi</taxon>
        <taxon>Dikarya</taxon>
        <taxon>Ascomycota</taxon>
        <taxon>Pezizomycotina</taxon>
        <taxon>Leotiomycetes</taxon>
        <taxon>Helotiales</taxon>
        <taxon>Sclerotiniaceae</taxon>
        <taxon>Botryotinia</taxon>
    </lineage>
</organism>
<protein>
    <submittedName>
        <fullName evidence="1">Uncharacterized protein</fullName>
    </submittedName>
</protein>
<gene>
    <name evidence="1" type="ORF">BOTCAL_0248g00030</name>
</gene>
<comment type="caution">
    <text evidence="1">The sequence shown here is derived from an EMBL/GenBank/DDBJ whole genome shotgun (WGS) entry which is preliminary data.</text>
</comment>
<evidence type="ECO:0000313" key="2">
    <source>
        <dbReference type="Proteomes" id="UP000297299"/>
    </source>
</evidence>
<proteinExistence type="predicted"/>
<reference evidence="1 2" key="1">
    <citation type="submission" date="2017-11" db="EMBL/GenBank/DDBJ databases">
        <title>Comparative genomics of Botrytis spp.</title>
        <authorList>
            <person name="Valero-Jimenez C.A."/>
            <person name="Tapia P."/>
            <person name="Veloso J."/>
            <person name="Silva-Moreno E."/>
            <person name="Staats M."/>
            <person name="Valdes J.H."/>
            <person name="Van Kan J.A.L."/>
        </authorList>
    </citation>
    <scope>NUCLEOTIDE SEQUENCE [LARGE SCALE GENOMIC DNA]</scope>
    <source>
        <strain evidence="1 2">MUCL2830</strain>
    </source>
</reference>
<name>A0A4Y8CZH2_9HELO</name>
<dbReference type="Proteomes" id="UP000297299">
    <property type="component" value="Unassembled WGS sequence"/>
</dbReference>
<sequence>MLNRQHLIKRYSDKSRYLYTVTPSRKAAGDGEAELPTRLYLTNSAYLALCLTRSLAVSAHSNIPPDPIMNETA</sequence>
<dbReference type="EMBL" id="PHWZ01000247">
    <property type="protein sequence ID" value="TEY53386.1"/>
    <property type="molecule type" value="Genomic_DNA"/>
</dbReference>
<dbReference type="AlphaFoldDB" id="A0A4Y8CZH2"/>
<accession>A0A4Y8CZH2</accession>